<dbReference type="Gene3D" id="3.30.300.50">
    <property type="match status" value="2"/>
</dbReference>
<protein>
    <submittedName>
        <fullName evidence="12">Serine protease</fullName>
    </submittedName>
</protein>
<feature type="domain" description="Peptidase S1A alpha-lytic prodomain" evidence="11">
    <location>
        <begin position="129"/>
        <end position="185"/>
    </location>
</feature>
<dbReference type="RefSeq" id="WP_071379568.1">
    <property type="nucleotide sequence ID" value="NZ_MLYO01000012.1"/>
</dbReference>
<accession>A0A1S2QN64</accession>
<keyword evidence="13" id="KW-1185">Reference proteome</keyword>
<keyword evidence="4" id="KW-0378">Hydrolase</keyword>
<evidence type="ECO:0000256" key="9">
    <source>
        <dbReference type="PIRSR" id="PIRSR001134-2"/>
    </source>
</evidence>
<dbReference type="Pfam" id="PF02983">
    <property type="entry name" value="Pro_Al_protease"/>
    <property type="match status" value="1"/>
</dbReference>
<dbReference type="OrthoDB" id="8781117at2"/>
<feature type="active site" description="Charge relay system" evidence="8">
    <location>
        <position position="237"/>
    </location>
</feature>
<feature type="disulfide bond" evidence="9">
    <location>
        <begin position="304"/>
        <end position="314"/>
    </location>
</feature>
<dbReference type="EMBL" id="MLYO01000012">
    <property type="protein sequence ID" value="OIK06906.1"/>
    <property type="molecule type" value="Genomic_DNA"/>
</dbReference>
<reference evidence="12 13" key="1">
    <citation type="submission" date="2016-10" db="EMBL/GenBank/DDBJ databases">
        <title>Genome sequence of Streptomyces sp. MUSC 1.</title>
        <authorList>
            <person name="Lee L.-H."/>
            <person name="Ser H.-L."/>
            <person name="Law J.W.-F."/>
        </authorList>
    </citation>
    <scope>NUCLEOTIDE SEQUENCE [LARGE SCALE GENOMIC DNA]</scope>
    <source>
        <strain evidence="12 13">MUSC 1</strain>
    </source>
</reference>
<dbReference type="InterPro" id="IPR035070">
    <property type="entry name" value="Streptogrisin_prodomain"/>
</dbReference>
<evidence type="ECO:0000256" key="5">
    <source>
        <dbReference type="ARBA" id="ARBA00022825"/>
    </source>
</evidence>
<dbReference type="SUPFAM" id="SSF50494">
    <property type="entry name" value="Trypsin-like serine proteases"/>
    <property type="match status" value="1"/>
</dbReference>
<keyword evidence="7 9" id="KW-1015">Disulfide bond</keyword>
<evidence type="ECO:0000256" key="8">
    <source>
        <dbReference type="PIRSR" id="PIRSR001134-1"/>
    </source>
</evidence>
<evidence type="ECO:0000256" key="2">
    <source>
        <dbReference type="ARBA" id="ARBA00022670"/>
    </source>
</evidence>
<keyword evidence="2 12" id="KW-0645">Protease</keyword>
<evidence type="ECO:0000313" key="12">
    <source>
        <dbReference type="EMBL" id="OIK06906.1"/>
    </source>
</evidence>
<evidence type="ECO:0000313" key="13">
    <source>
        <dbReference type="Proteomes" id="UP000179642"/>
    </source>
</evidence>
<proteinExistence type="inferred from homology"/>
<evidence type="ECO:0000256" key="6">
    <source>
        <dbReference type="ARBA" id="ARBA00023145"/>
    </source>
</evidence>
<evidence type="ECO:0000256" key="3">
    <source>
        <dbReference type="ARBA" id="ARBA00022729"/>
    </source>
</evidence>
<evidence type="ECO:0000256" key="4">
    <source>
        <dbReference type="ARBA" id="ARBA00022801"/>
    </source>
</evidence>
<keyword evidence="3 10" id="KW-0732">Signal</keyword>
<dbReference type="GO" id="GO:0005576">
    <property type="term" value="C:extracellular region"/>
    <property type="evidence" value="ECO:0007669"/>
    <property type="project" value="InterPro"/>
</dbReference>
<gene>
    <name evidence="12" type="ORF">BIV23_05315</name>
</gene>
<dbReference type="InterPro" id="IPR001316">
    <property type="entry name" value="Pept_S1A_streptogrisin"/>
</dbReference>
<dbReference type="InterPro" id="IPR009003">
    <property type="entry name" value="Peptidase_S1_PA"/>
</dbReference>
<organism evidence="12 13">
    <name type="scientific">Streptomyces monashensis</name>
    <dbReference type="NCBI Taxonomy" id="1678012"/>
    <lineage>
        <taxon>Bacteria</taxon>
        <taxon>Bacillati</taxon>
        <taxon>Actinomycetota</taxon>
        <taxon>Actinomycetes</taxon>
        <taxon>Kitasatosporales</taxon>
        <taxon>Streptomycetaceae</taxon>
        <taxon>Streptomyces</taxon>
    </lineage>
</organism>
<comment type="caution">
    <text evidence="12">The sequence shown here is derived from an EMBL/GenBank/DDBJ whole genome shotgun (WGS) entry which is preliminary data.</text>
</comment>
<dbReference type="InterPro" id="IPR043504">
    <property type="entry name" value="Peptidase_S1_PA_chymotrypsin"/>
</dbReference>
<feature type="active site" description="Charge relay system" evidence="8">
    <location>
        <position position="265"/>
    </location>
</feature>
<evidence type="ECO:0000259" key="11">
    <source>
        <dbReference type="Pfam" id="PF02983"/>
    </source>
</evidence>
<dbReference type="GO" id="GO:0006508">
    <property type="term" value="P:proteolysis"/>
    <property type="evidence" value="ECO:0007669"/>
    <property type="project" value="UniProtKB-KW"/>
</dbReference>
<dbReference type="Gene3D" id="2.40.10.10">
    <property type="entry name" value="Trypsin-like serine proteases"/>
    <property type="match status" value="2"/>
</dbReference>
<feature type="chain" id="PRO_5010302421" evidence="10">
    <location>
        <begin position="28"/>
        <end position="392"/>
    </location>
</feature>
<dbReference type="PRINTS" id="PR00861">
    <property type="entry name" value="ALYTICPTASE"/>
</dbReference>
<keyword evidence="5" id="KW-0720">Serine protease</keyword>
<dbReference type="PIRSF" id="PIRSF001134">
    <property type="entry name" value="Streptogrisin"/>
    <property type="match status" value="1"/>
</dbReference>
<feature type="disulfide bond" evidence="9">
    <location>
        <begin position="340"/>
        <end position="367"/>
    </location>
</feature>
<dbReference type="AlphaFoldDB" id="A0A1S2QN64"/>
<dbReference type="CDD" id="cd21112">
    <property type="entry name" value="alphaLP-like"/>
    <property type="match status" value="1"/>
</dbReference>
<name>A0A1S2QN64_9ACTN</name>
<dbReference type="Proteomes" id="UP000179642">
    <property type="component" value="Unassembled WGS sequence"/>
</dbReference>
<evidence type="ECO:0000256" key="7">
    <source>
        <dbReference type="ARBA" id="ARBA00023157"/>
    </source>
</evidence>
<feature type="signal peptide" evidence="10">
    <location>
        <begin position="1"/>
        <end position="27"/>
    </location>
</feature>
<comment type="similarity">
    <text evidence="1">Belongs to the peptidase S1 family.</text>
</comment>
<sequence>MLRRHKAVAAGSLAIAALVATVAPAGASTNETAIARAMTAHQEVAAPVPAALLPALRRDLGLTPQAAATRLAGEARAAATQEALKRALGNRWAGAWLTDADTTLTVATTDPAAARTIVAGGGRARVVRNSLATLDRAKATLDKAARTATPKNTPLWYVDQAANSVVVQSTDTNRTKDFLARSGVDHVLVRVVRASDAPRPLADLRGGDAYYINSAARCSIGFPVTQNGQPGFVSAGHCGQAGSSAAAPDGTSIGTFQGSTFPGNDYSWVQADTSWTAQPQVNNYAGGTVTVSGSAVAPIGSTVCRSGSTTGWRCGRVQQFNATVNYAQGSVFGLTRTSVCAEPGDSGGSFISGNQAQGVTSGGSGNCTVGGTTYFQPVNPILQAYGLTLATG</sequence>
<feature type="disulfide bond" evidence="9">
    <location>
        <begin position="218"/>
        <end position="238"/>
    </location>
</feature>
<evidence type="ECO:0000256" key="1">
    <source>
        <dbReference type="ARBA" id="ARBA00007664"/>
    </source>
</evidence>
<dbReference type="InterPro" id="IPR004236">
    <property type="entry name" value="Pept_S1_alpha_lytic"/>
</dbReference>
<evidence type="ECO:0000256" key="10">
    <source>
        <dbReference type="SAM" id="SignalP"/>
    </source>
</evidence>
<keyword evidence="6" id="KW-0865">Zymogen</keyword>
<feature type="active site" description="Charge relay system" evidence="8">
    <location>
        <position position="346"/>
    </location>
</feature>
<dbReference type="GO" id="GO:0004252">
    <property type="term" value="F:serine-type endopeptidase activity"/>
    <property type="evidence" value="ECO:0007669"/>
    <property type="project" value="InterPro"/>
</dbReference>